<dbReference type="Gene3D" id="1.20.1540.10">
    <property type="entry name" value="Rhomboid-like"/>
    <property type="match status" value="1"/>
</dbReference>
<sequence length="307" mass="33917">MNGTSFQSDIKYWLKQGNTVNHLLFWNIVVFLVLGIISLIAWASASPAMEAAENFADTQLALHASFPVLLRQPWGLFTYMFTHEGLLHLFFNMLNLYWFGNLFRSFLGNQRVLPLYLMGGLAGGLVFVLLFNYLPALRPAAGAATLIGASASVMCLLVAQATLTPNYEIGLLLIGPVKLKWLALAIVVIDLLTMSGGNPGGLGSHLGGALLGFGYIKLLQAGHDISTPLVYIFDKLGNRPRIALKPKVQAKRRAGNFKPKKSPLRVVKREENPQLRVDELLDKINERGYQSLSSDEKAFLEKFSKEN</sequence>
<feature type="domain" description="Peptidase S54 rhomboid" evidence="6">
    <location>
        <begin position="71"/>
        <end position="218"/>
    </location>
</feature>
<dbReference type="GO" id="GO:0004252">
    <property type="term" value="F:serine-type endopeptidase activity"/>
    <property type="evidence" value="ECO:0007669"/>
    <property type="project" value="InterPro"/>
</dbReference>
<keyword evidence="8" id="KW-0645">Protease</keyword>
<dbReference type="GO" id="GO:0006508">
    <property type="term" value="P:proteolysis"/>
    <property type="evidence" value="ECO:0007669"/>
    <property type="project" value="UniProtKB-KW"/>
</dbReference>
<organism evidence="8 9">
    <name type="scientific">Chitinophaga parva</name>
    <dbReference type="NCBI Taxonomy" id="2169414"/>
    <lineage>
        <taxon>Bacteria</taxon>
        <taxon>Pseudomonadati</taxon>
        <taxon>Bacteroidota</taxon>
        <taxon>Chitinophagia</taxon>
        <taxon>Chitinophagales</taxon>
        <taxon>Chitinophagaceae</taxon>
        <taxon>Chitinophaga</taxon>
    </lineage>
</organism>
<dbReference type="Pfam" id="PF01694">
    <property type="entry name" value="Rhomboid"/>
    <property type="match status" value="1"/>
</dbReference>
<keyword evidence="8" id="KW-0378">Hydrolase</keyword>
<evidence type="ECO:0000259" key="7">
    <source>
        <dbReference type="Pfam" id="PF20216"/>
    </source>
</evidence>
<evidence type="ECO:0000256" key="1">
    <source>
        <dbReference type="ARBA" id="ARBA00004141"/>
    </source>
</evidence>
<feature type="transmembrane region" description="Helical" evidence="5">
    <location>
        <begin position="171"/>
        <end position="189"/>
    </location>
</feature>
<feature type="domain" description="DUF6576" evidence="7">
    <location>
        <begin position="273"/>
        <end position="306"/>
    </location>
</feature>
<evidence type="ECO:0000256" key="4">
    <source>
        <dbReference type="ARBA" id="ARBA00023136"/>
    </source>
</evidence>
<dbReference type="GO" id="GO:0016020">
    <property type="term" value="C:membrane"/>
    <property type="evidence" value="ECO:0007669"/>
    <property type="project" value="UniProtKB-SubCell"/>
</dbReference>
<evidence type="ECO:0000256" key="5">
    <source>
        <dbReference type="SAM" id="Phobius"/>
    </source>
</evidence>
<keyword evidence="3 5" id="KW-1133">Transmembrane helix</keyword>
<dbReference type="RefSeq" id="WP_108686138.1">
    <property type="nucleotide sequence ID" value="NZ_QCYK01000001.1"/>
</dbReference>
<accession>A0A2T7BPF0</accession>
<keyword evidence="9" id="KW-1185">Reference proteome</keyword>
<dbReference type="Pfam" id="PF20216">
    <property type="entry name" value="DUF6576"/>
    <property type="match status" value="1"/>
</dbReference>
<evidence type="ECO:0000313" key="8">
    <source>
        <dbReference type="EMBL" id="PUZ29501.1"/>
    </source>
</evidence>
<dbReference type="PANTHER" id="PTHR43066">
    <property type="entry name" value="RHOMBOID-RELATED PROTEIN"/>
    <property type="match status" value="1"/>
</dbReference>
<evidence type="ECO:0000256" key="2">
    <source>
        <dbReference type="ARBA" id="ARBA00022692"/>
    </source>
</evidence>
<comment type="subcellular location">
    <subcellularLocation>
        <location evidence="1">Membrane</location>
        <topology evidence="1">Multi-pass membrane protein</topology>
    </subcellularLocation>
</comment>
<gene>
    <name evidence="8" type="ORF">DCC81_08645</name>
</gene>
<protein>
    <submittedName>
        <fullName evidence="8">Rhomboid family intramembrane serine protease</fullName>
    </submittedName>
</protein>
<dbReference type="Proteomes" id="UP000244450">
    <property type="component" value="Unassembled WGS sequence"/>
</dbReference>
<feature type="transmembrane region" description="Helical" evidence="5">
    <location>
        <begin position="23"/>
        <end position="45"/>
    </location>
</feature>
<reference evidence="8 9" key="1">
    <citation type="submission" date="2018-04" db="EMBL/GenBank/DDBJ databases">
        <title>Chitinophaga fuyangensis sp. nov., isolated from soil in a chemical factory.</title>
        <authorList>
            <person name="Chen K."/>
        </authorList>
    </citation>
    <scope>NUCLEOTIDE SEQUENCE [LARGE SCALE GENOMIC DNA]</scope>
    <source>
        <strain evidence="8 9">LY-1</strain>
    </source>
</reference>
<name>A0A2T7BPF0_9BACT</name>
<dbReference type="InterPro" id="IPR046483">
    <property type="entry name" value="DUF6576"/>
</dbReference>
<dbReference type="SUPFAM" id="SSF144091">
    <property type="entry name" value="Rhomboid-like"/>
    <property type="match status" value="1"/>
</dbReference>
<evidence type="ECO:0000313" key="9">
    <source>
        <dbReference type="Proteomes" id="UP000244450"/>
    </source>
</evidence>
<proteinExistence type="predicted"/>
<dbReference type="OrthoDB" id="680602at2"/>
<keyword evidence="2 5" id="KW-0812">Transmembrane</keyword>
<keyword evidence="4 5" id="KW-0472">Membrane</keyword>
<feature type="transmembrane region" description="Helical" evidence="5">
    <location>
        <begin position="112"/>
        <end position="134"/>
    </location>
</feature>
<evidence type="ECO:0000256" key="3">
    <source>
        <dbReference type="ARBA" id="ARBA00022989"/>
    </source>
</evidence>
<dbReference type="EMBL" id="QCYK01000001">
    <property type="protein sequence ID" value="PUZ29501.1"/>
    <property type="molecule type" value="Genomic_DNA"/>
</dbReference>
<feature type="transmembrane region" description="Helical" evidence="5">
    <location>
        <begin position="76"/>
        <end position="100"/>
    </location>
</feature>
<dbReference type="InterPro" id="IPR022764">
    <property type="entry name" value="Peptidase_S54_rhomboid_dom"/>
</dbReference>
<feature type="transmembrane region" description="Helical" evidence="5">
    <location>
        <begin position="140"/>
        <end position="159"/>
    </location>
</feature>
<dbReference type="InterPro" id="IPR035952">
    <property type="entry name" value="Rhomboid-like_sf"/>
</dbReference>
<comment type="caution">
    <text evidence="8">The sequence shown here is derived from an EMBL/GenBank/DDBJ whole genome shotgun (WGS) entry which is preliminary data.</text>
</comment>
<dbReference type="PANTHER" id="PTHR43066:SF11">
    <property type="entry name" value="PEPTIDASE S54 RHOMBOID DOMAIN-CONTAINING PROTEIN"/>
    <property type="match status" value="1"/>
</dbReference>
<evidence type="ECO:0000259" key="6">
    <source>
        <dbReference type="Pfam" id="PF01694"/>
    </source>
</evidence>
<dbReference type="AlphaFoldDB" id="A0A2T7BPF0"/>